<dbReference type="PANTHER" id="PTHR34606:SF4">
    <property type="entry name" value="OUTER MEMBRANE LIPOPROTEIN DOLP"/>
    <property type="match status" value="1"/>
</dbReference>
<evidence type="ECO:0000256" key="1">
    <source>
        <dbReference type="ARBA" id="ARBA00022729"/>
    </source>
</evidence>
<dbReference type="PANTHER" id="PTHR34606">
    <property type="entry name" value="BON DOMAIN-CONTAINING PROTEIN"/>
    <property type="match status" value="1"/>
</dbReference>
<dbReference type="InterPro" id="IPR051686">
    <property type="entry name" value="Lipoprotein_DolP"/>
</dbReference>
<accession>A0A248K232</accession>
<reference evidence="3 4" key="1">
    <citation type="submission" date="2017-06" db="EMBL/GenBank/DDBJ databases">
        <title>Complete genome sequence of Nitrospirillum amazonense strain CBAmC, an endophytic nitrogen-fixing and plant growth-promoting bacterium, isolated from sugarcane.</title>
        <authorList>
            <person name="Schwab S."/>
            <person name="dos Santos Teixeira K.R."/>
            <person name="Simoes Araujo J.L."/>
            <person name="Soares Vidal M."/>
            <person name="Borges de Freitas H.R."/>
            <person name="Rivello Crivelaro A.L."/>
            <person name="Bueno de Camargo Nunes A."/>
            <person name="dos Santos C.M."/>
            <person name="Palmeira da Silva Rosa D."/>
            <person name="da Silva Padilha D."/>
            <person name="da Silva E."/>
            <person name="Araujo Terra L."/>
            <person name="Soares Mendes V."/>
            <person name="Farinelli L."/>
            <person name="Magalhaes Cruz L."/>
            <person name="Baldani J.I."/>
        </authorList>
    </citation>
    <scope>NUCLEOTIDE SEQUENCE [LARGE SCALE GENOMIC DNA]</scope>
    <source>
        <strain evidence="3 4">CBAmC</strain>
    </source>
</reference>
<dbReference type="Pfam" id="PF04972">
    <property type="entry name" value="BON"/>
    <property type="match status" value="3"/>
</dbReference>
<organism evidence="3 4">
    <name type="scientific">Nitrospirillum viridazoti CBAmc</name>
    <dbReference type="NCBI Taxonomy" id="1441467"/>
    <lineage>
        <taxon>Bacteria</taxon>
        <taxon>Pseudomonadati</taxon>
        <taxon>Pseudomonadota</taxon>
        <taxon>Alphaproteobacteria</taxon>
        <taxon>Rhodospirillales</taxon>
        <taxon>Azospirillaceae</taxon>
        <taxon>Nitrospirillum</taxon>
        <taxon>Nitrospirillum viridazoti</taxon>
    </lineage>
</organism>
<dbReference type="AlphaFoldDB" id="A0A248K232"/>
<proteinExistence type="predicted"/>
<dbReference type="InterPro" id="IPR007055">
    <property type="entry name" value="BON_dom"/>
</dbReference>
<sequence length="218" mass="23304">MNDKQLQKDILAELDWEPFVNPAHIGVSVDHGVVTLTGHVTSFAEKHAAAEAVRRVRGVRALVQDMHVQLTDPLWPDDADIATAAVARLSWRTGIPAEAIKVSVENGGVMLTGQVENHGQREIAAAEVRDIPGVRMVVNALTLRPAVVSPADVQQRIEAALRRNALIDAGQVAVMVADGVVTLTGTVHSLYEREAAAWAAWSAPGTREVLNELAVAGD</sequence>
<keyword evidence="1" id="KW-0732">Signal</keyword>
<dbReference type="InterPro" id="IPR014004">
    <property type="entry name" value="Transpt-assoc_nodulatn_dom_bac"/>
</dbReference>
<protein>
    <recommendedName>
        <fullName evidence="2">BON domain-containing protein</fullName>
    </recommendedName>
</protein>
<feature type="domain" description="BON" evidence="2">
    <location>
        <begin position="149"/>
        <end position="217"/>
    </location>
</feature>
<evidence type="ECO:0000313" key="4">
    <source>
        <dbReference type="Proteomes" id="UP000197153"/>
    </source>
</evidence>
<feature type="domain" description="BON" evidence="2">
    <location>
        <begin position="2"/>
        <end position="72"/>
    </location>
</feature>
<dbReference type="KEGG" id="nao:Y958_26820"/>
<evidence type="ECO:0000313" key="3">
    <source>
        <dbReference type="EMBL" id="ASG24488.1"/>
    </source>
</evidence>
<feature type="domain" description="BON" evidence="2">
    <location>
        <begin position="77"/>
        <end position="145"/>
    </location>
</feature>
<name>A0A248K232_9PROT</name>
<gene>
    <name evidence="3" type="ORF">Y958_26820</name>
</gene>
<dbReference type="EMBL" id="CP022112">
    <property type="protein sequence ID" value="ASG24488.1"/>
    <property type="molecule type" value="Genomic_DNA"/>
</dbReference>
<evidence type="ECO:0000259" key="2">
    <source>
        <dbReference type="PROSITE" id="PS50914"/>
    </source>
</evidence>
<keyword evidence="4" id="KW-1185">Reference proteome</keyword>
<dbReference type="RefSeq" id="WP_088874915.1">
    <property type="nucleotide sequence ID" value="NZ_CP022112.1"/>
</dbReference>
<dbReference type="SMART" id="SM00749">
    <property type="entry name" value="BON"/>
    <property type="match status" value="3"/>
</dbReference>
<dbReference type="Proteomes" id="UP000197153">
    <property type="component" value="Chromosome 3"/>
</dbReference>
<dbReference type="Gene3D" id="3.30.1340.30">
    <property type="match status" value="3"/>
</dbReference>
<dbReference type="PROSITE" id="PS50914">
    <property type="entry name" value="BON"/>
    <property type="match status" value="3"/>
</dbReference>